<feature type="non-terminal residue" evidence="4">
    <location>
        <position position="1"/>
    </location>
</feature>
<dbReference type="EMBL" id="UINC01222556">
    <property type="protein sequence ID" value="SVE51392.1"/>
    <property type="molecule type" value="Genomic_DNA"/>
</dbReference>
<dbReference type="InterPro" id="IPR015914">
    <property type="entry name" value="PAPs_N"/>
</dbReference>
<dbReference type="InterPro" id="IPR008963">
    <property type="entry name" value="Purple_acid_Pase-like_N"/>
</dbReference>
<feature type="non-terminal residue" evidence="4">
    <location>
        <position position="232"/>
    </location>
</feature>
<evidence type="ECO:0008006" key="5">
    <source>
        <dbReference type="Google" id="ProtNLM"/>
    </source>
</evidence>
<dbReference type="SUPFAM" id="SSF56300">
    <property type="entry name" value="Metallo-dependent phosphatases"/>
    <property type="match status" value="1"/>
</dbReference>
<dbReference type="InterPro" id="IPR029052">
    <property type="entry name" value="Metallo-depent_PP-like"/>
</dbReference>
<sequence length="232" mass="25728">TISWSTEKKGESHIVHYDLKSCGGNPEICSFHKVSGRDGRFSDSRGEHFHHARLTDLKPSTTYWFVIESDSEHSPEMHFTTAPSDDRPFSVLFGGDSRSGHFARAQINLLMASLSEETEDLLAFAHGGDYVSSGKSCGQWSRWLSQHELTVSASGQVLPIIPTRGNHDDGPLFNEIFDNPGGPDKENYFSTRLAPQVALVTLNTETKAGGAQRTWLGKTLQSLRPEVRWLLA</sequence>
<protein>
    <recommendedName>
        <fullName evidence="5">Calcineurin-like phosphoesterase domain-containing protein</fullName>
    </recommendedName>
</protein>
<dbReference type="GO" id="GO:0003993">
    <property type="term" value="F:acid phosphatase activity"/>
    <property type="evidence" value="ECO:0007669"/>
    <property type="project" value="InterPro"/>
</dbReference>
<dbReference type="CDD" id="cd00063">
    <property type="entry name" value="FN3"/>
    <property type="match status" value="1"/>
</dbReference>
<feature type="domain" description="Calcineurin-like phosphoesterase" evidence="2">
    <location>
        <begin position="107"/>
        <end position="210"/>
    </location>
</feature>
<organism evidence="4">
    <name type="scientific">marine metagenome</name>
    <dbReference type="NCBI Taxonomy" id="408172"/>
    <lineage>
        <taxon>unclassified sequences</taxon>
        <taxon>metagenomes</taxon>
        <taxon>ecological metagenomes</taxon>
    </lineage>
</organism>
<dbReference type="Gene3D" id="3.60.21.10">
    <property type="match status" value="1"/>
</dbReference>
<dbReference type="InterPro" id="IPR039331">
    <property type="entry name" value="PAPs-like"/>
</dbReference>
<evidence type="ECO:0000313" key="4">
    <source>
        <dbReference type="EMBL" id="SVE51392.1"/>
    </source>
</evidence>
<evidence type="ECO:0000256" key="1">
    <source>
        <dbReference type="ARBA" id="ARBA00022729"/>
    </source>
</evidence>
<dbReference type="Pfam" id="PF16656">
    <property type="entry name" value="Pur_ac_phosph_N"/>
    <property type="match status" value="1"/>
</dbReference>
<name>A0A383E3J4_9ZZZZ</name>
<reference evidence="4" key="1">
    <citation type="submission" date="2018-05" db="EMBL/GenBank/DDBJ databases">
        <authorList>
            <person name="Lanie J.A."/>
            <person name="Ng W.-L."/>
            <person name="Kazmierczak K.M."/>
            <person name="Andrzejewski T.M."/>
            <person name="Davidsen T.M."/>
            <person name="Wayne K.J."/>
            <person name="Tettelin H."/>
            <person name="Glass J.I."/>
            <person name="Rusch D."/>
            <person name="Podicherti R."/>
            <person name="Tsui H.-C.T."/>
            <person name="Winkler M.E."/>
        </authorList>
    </citation>
    <scope>NUCLEOTIDE SEQUENCE</scope>
</reference>
<evidence type="ECO:0000259" key="3">
    <source>
        <dbReference type="Pfam" id="PF16656"/>
    </source>
</evidence>
<proteinExistence type="predicted"/>
<feature type="domain" description="Purple acid phosphatase N-terminal" evidence="3">
    <location>
        <begin position="1"/>
        <end position="81"/>
    </location>
</feature>
<dbReference type="PANTHER" id="PTHR22953">
    <property type="entry name" value="ACID PHOSPHATASE RELATED"/>
    <property type="match status" value="1"/>
</dbReference>
<dbReference type="GO" id="GO:0046872">
    <property type="term" value="F:metal ion binding"/>
    <property type="evidence" value="ECO:0007669"/>
    <property type="project" value="InterPro"/>
</dbReference>
<dbReference type="Pfam" id="PF00149">
    <property type="entry name" value="Metallophos"/>
    <property type="match status" value="1"/>
</dbReference>
<dbReference type="AlphaFoldDB" id="A0A383E3J4"/>
<dbReference type="InterPro" id="IPR004843">
    <property type="entry name" value="Calcineurin-like_PHP"/>
</dbReference>
<dbReference type="Gene3D" id="2.60.40.380">
    <property type="entry name" value="Purple acid phosphatase-like, N-terminal"/>
    <property type="match status" value="1"/>
</dbReference>
<dbReference type="PANTHER" id="PTHR22953:SF153">
    <property type="entry name" value="PURPLE ACID PHOSPHATASE"/>
    <property type="match status" value="1"/>
</dbReference>
<gene>
    <name evidence="4" type="ORF">METZ01_LOCUS504246</name>
</gene>
<evidence type="ECO:0000259" key="2">
    <source>
        <dbReference type="Pfam" id="PF00149"/>
    </source>
</evidence>
<dbReference type="SUPFAM" id="SSF49363">
    <property type="entry name" value="Purple acid phosphatase, N-terminal domain"/>
    <property type="match status" value="1"/>
</dbReference>
<keyword evidence="1" id="KW-0732">Signal</keyword>
<dbReference type="InterPro" id="IPR003961">
    <property type="entry name" value="FN3_dom"/>
</dbReference>
<accession>A0A383E3J4</accession>